<feature type="domain" description="Transposable element P transposase-like GTP-binding insertion" evidence="3">
    <location>
        <begin position="309"/>
        <end position="402"/>
    </location>
</feature>
<keyword evidence="1" id="KW-0175">Coiled coil</keyword>
<accession>A0A1E1X2R2</accession>
<proteinExistence type="evidence at transcript level"/>
<dbReference type="AlphaFoldDB" id="A0A1E1X2R2"/>
<feature type="non-terminal residue" evidence="4">
    <location>
        <position position="708"/>
    </location>
</feature>
<protein>
    <submittedName>
        <fullName evidence="4">Putative p-32 hm</fullName>
    </submittedName>
</protein>
<dbReference type="EMBL" id="GFAC01005645">
    <property type="protein sequence ID" value="JAT93543.1"/>
    <property type="molecule type" value="mRNA"/>
</dbReference>
<feature type="coiled-coil region" evidence="1">
    <location>
        <begin position="2"/>
        <end position="31"/>
    </location>
</feature>
<dbReference type="PANTHER" id="PTHR47577">
    <property type="entry name" value="THAP DOMAIN-CONTAINING PROTEIN 6"/>
    <property type="match status" value="1"/>
</dbReference>
<dbReference type="InterPro" id="IPR048366">
    <property type="entry name" value="TNP-like_GBD"/>
</dbReference>
<organism evidence="4">
    <name type="scientific">Amblyomma aureolatum</name>
    <dbReference type="NCBI Taxonomy" id="187763"/>
    <lineage>
        <taxon>Eukaryota</taxon>
        <taxon>Metazoa</taxon>
        <taxon>Ecdysozoa</taxon>
        <taxon>Arthropoda</taxon>
        <taxon>Chelicerata</taxon>
        <taxon>Arachnida</taxon>
        <taxon>Acari</taxon>
        <taxon>Parasitiformes</taxon>
        <taxon>Ixodida</taxon>
        <taxon>Ixodoidea</taxon>
        <taxon>Ixodidae</taxon>
        <taxon>Amblyomminae</taxon>
        <taxon>Amblyomma</taxon>
    </lineage>
</organism>
<dbReference type="Pfam" id="PF21788">
    <property type="entry name" value="TNP-like_GBD"/>
    <property type="match status" value="1"/>
</dbReference>
<dbReference type="Pfam" id="PF21787">
    <property type="entry name" value="TNP-like_RNaseH_N"/>
    <property type="match status" value="1"/>
</dbReference>
<sequence length="708" mass="79443">QIAVLTRRLNLEEKKRRKAEFERDNLRAAVKNLLAPDQVRMMEKGTMRGSTWSHATIQCSLKLRLSCGSRGYEYLRAIGWPLPAERTLQKHFEGVKMAPGILEEVFTALQTKVATFHAEERYAALLVDEIQLTPGLDYDNSTKGVIGELQFYIEIGSATFAISGHSTIPPSCPSTEPMLATHAIVIMLAGVTSRWKQTVAYHFTAGSFDARKVLEIIFDVIRRSESIGISVDCVTSDMGSGNQALWRLCGILATRFGRTKTTCPHPCDKGRELHFMADAPHLLKNLRGHLVREQRIQLDAETVKKHGLLSNEVKLQYIKQLCEIDEKHDLKLVPRLKMKHLSPSHYEKMSVGPACALFDHSVASALRLLVEQAKMPKDALTTAWFLALVHKWFALMTSRTPTMALSDLCPEKGKAAEVFLRDVIETFTKLQIFDTGKANPAWKPVQCGIIISTTTALNLRELVLKKRNLKYLLLSRFGQDALENLFSTIRLKSPIPRAREFRYALRMIILAQFFQPSKRGSYELDDSVQLAEFISSSPSVLAPLREVEAQSVTLHMTEEENESLQYMAGYIVRSVTKKNKLCQNCTEGIKGSSQDAGRLLVLKNYVEGAQSLCIASDTVLALLSDAEGYFKGSEKDLIEGTISIESLQFSVVKKLQAFDRLPTCHNVGDKLLREFFLCRLRFALRKKSEILVKELNAKSKCASKSVGM</sequence>
<name>A0A1E1X2R2_9ACAR</name>
<evidence type="ECO:0000259" key="3">
    <source>
        <dbReference type="Pfam" id="PF21788"/>
    </source>
</evidence>
<dbReference type="InterPro" id="IPR048365">
    <property type="entry name" value="TNP-like_RNaseH_N"/>
</dbReference>
<evidence type="ECO:0000256" key="1">
    <source>
        <dbReference type="SAM" id="Coils"/>
    </source>
</evidence>
<evidence type="ECO:0000259" key="2">
    <source>
        <dbReference type="Pfam" id="PF21787"/>
    </source>
</evidence>
<dbReference type="PANTHER" id="PTHR47577:SF2">
    <property type="entry name" value="THAP DOMAIN CONTAINING 9"/>
    <property type="match status" value="1"/>
</dbReference>
<reference evidence="4" key="1">
    <citation type="journal article" date="2017" name="Front. Cell. Infect. Microbiol.">
        <title>The Distinct Transcriptional Response of the Midgut of Amblyomma sculptum and Amblyomma aureolatum Ticks to Rickettsia rickettsii Correlates to Their Differences in Susceptibility to Infection.</title>
        <authorList>
            <person name="Martins L.A."/>
            <person name="Galletti M.F.B.M."/>
            <person name="Ribeiro J.M."/>
            <person name="Fujita A."/>
            <person name="Costa F.B."/>
            <person name="Labruna M.B."/>
            <person name="Daffre S."/>
            <person name="Fogaca A.C."/>
        </authorList>
    </citation>
    <scope>NUCLEOTIDE SEQUENCE</scope>
</reference>
<feature type="domain" description="Transposable element P transposase-like RNase H" evidence="2">
    <location>
        <begin position="98"/>
        <end position="248"/>
    </location>
</feature>
<feature type="non-terminal residue" evidence="4">
    <location>
        <position position="1"/>
    </location>
</feature>
<evidence type="ECO:0000313" key="4">
    <source>
        <dbReference type="EMBL" id="JAT93543.1"/>
    </source>
</evidence>